<dbReference type="EC" id="4.2.1.96" evidence="3"/>
<accession>A0A162KC49</accession>
<dbReference type="STRING" id="494026.PGLA_08570"/>
<evidence type="ECO:0000256" key="4">
    <source>
        <dbReference type="ARBA" id="ARBA00023239"/>
    </source>
</evidence>
<keyword evidence="4" id="KW-0456">Lyase</keyword>
<evidence type="ECO:0000256" key="1">
    <source>
        <dbReference type="ARBA" id="ARBA00001554"/>
    </source>
</evidence>
<proteinExistence type="inferred from homology"/>
<keyword evidence="6" id="KW-1185">Reference proteome</keyword>
<comment type="similarity">
    <text evidence="2">Belongs to the pterin-4-alpha-carbinolamine dehydratase family.</text>
</comment>
<dbReference type="AlphaFoldDB" id="A0A162KC49"/>
<organism evidence="5 6">
    <name type="scientific">Paenibacillus glacialis</name>
    <dbReference type="NCBI Taxonomy" id="494026"/>
    <lineage>
        <taxon>Bacteria</taxon>
        <taxon>Bacillati</taxon>
        <taxon>Bacillota</taxon>
        <taxon>Bacilli</taxon>
        <taxon>Bacillales</taxon>
        <taxon>Paenibacillaceae</taxon>
        <taxon>Paenibacillus</taxon>
    </lineage>
</organism>
<dbReference type="GO" id="GO:0006729">
    <property type="term" value="P:tetrahydrobiopterin biosynthetic process"/>
    <property type="evidence" value="ECO:0007669"/>
    <property type="project" value="InterPro"/>
</dbReference>
<gene>
    <name evidence="5" type="ORF">PGLA_08570</name>
</gene>
<dbReference type="PANTHER" id="PTHR12599">
    <property type="entry name" value="PTERIN-4-ALPHA-CARBINOLAMINE DEHYDRATASE"/>
    <property type="match status" value="1"/>
</dbReference>
<dbReference type="PANTHER" id="PTHR12599:SF0">
    <property type="entry name" value="PTERIN-4-ALPHA-CARBINOLAMINE DEHYDRATASE"/>
    <property type="match status" value="1"/>
</dbReference>
<dbReference type="Gene3D" id="3.30.1360.20">
    <property type="entry name" value="Transcriptional coactivator/pterin dehydratase"/>
    <property type="match status" value="1"/>
</dbReference>
<dbReference type="EMBL" id="LVJH01000011">
    <property type="protein sequence ID" value="OAB43608.1"/>
    <property type="molecule type" value="Genomic_DNA"/>
</dbReference>
<evidence type="ECO:0000313" key="6">
    <source>
        <dbReference type="Proteomes" id="UP000076967"/>
    </source>
</evidence>
<dbReference type="InterPro" id="IPR036428">
    <property type="entry name" value="PCD_sf"/>
</dbReference>
<dbReference type="OrthoDB" id="9800108at2"/>
<dbReference type="RefSeq" id="WP_068531599.1">
    <property type="nucleotide sequence ID" value="NZ_LVJH01000011.1"/>
</dbReference>
<sequence length="110" mass="13037">MTYTKEQVSAHLNLLKGWTLVEERFIERKYIFYSFMKGIAFVDEVATISEAFNHHPLITIDYKTVILRLTSWDVGYLTAIDMKEAQQYNEAFEKMCPEERECEVEVMKNK</sequence>
<evidence type="ECO:0000256" key="3">
    <source>
        <dbReference type="ARBA" id="ARBA00013252"/>
    </source>
</evidence>
<dbReference type="InterPro" id="IPR001533">
    <property type="entry name" value="Pterin_deHydtase"/>
</dbReference>
<dbReference type="SUPFAM" id="SSF55248">
    <property type="entry name" value="PCD-like"/>
    <property type="match status" value="1"/>
</dbReference>
<dbReference type="GO" id="GO:0008124">
    <property type="term" value="F:4-alpha-hydroxytetrahydrobiopterin dehydratase activity"/>
    <property type="evidence" value="ECO:0007669"/>
    <property type="project" value="UniProtKB-EC"/>
</dbReference>
<dbReference type="Pfam" id="PF01329">
    <property type="entry name" value="Pterin_4a"/>
    <property type="match status" value="1"/>
</dbReference>
<evidence type="ECO:0000256" key="2">
    <source>
        <dbReference type="ARBA" id="ARBA00006472"/>
    </source>
</evidence>
<reference evidence="5 6" key="1">
    <citation type="submission" date="2016-03" db="EMBL/GenBank/DDBJ databases">
        <title>Draft genome sequence of Paenibacillus glacialis DSM 22343.</title>
        <authorList>
            <person name="Shin S.-K."/>
            <person name="Yi H."/>
        </authorList>
    </citation>
    <scope>NUCLEOTIDE SEQUENCE [LARGE SCALE GENOMIC DNA]</scope>
    <source>
        <strain evidence="5 6">DSM 22343</strain>
    </source>
</reference>
<comment type="catalytic activity">
    <reaction evidence="1">
        <text>(4aS,6R)-4a-hydroxy-L-erythro-5,6,7,8-tetrahydrobiopterin = (6R)-L-erythro-6,7-dihydrobiopterin + H2O</text>
        <dbReference type="Rhea" id="RHEA:11920"/>
        <dbReference type="ChEBI" id="CHEBI:15377"/>
        <dbReference type="ChEBI" id="CHEBI:15642"/>
        <dbReference type="ChEBI" id="CHEBI:43120"/>
        <dbReference type="EC" id="4.2.1.96"/>
    </reaction>
</comment>
<name>A0A162KC49_9BACL</name>
<dbReference type="Proteomes" id="UP000076967">
    <property type="component" value="Unassembled WGS sequence"/>
</dbReference>
<protein>
    <recommendedName>
        <fullName evidence="3">4a-hydroxytetrahydrobiopterin dehydratase</fullName>
        <ecNumber evidence="3">4.2.1.96</ecNumber>
    </recommendedName>
</protein>
<dbReference type="CDD" id="cd00488">
    <property type="entry name" value="PCD_DCoH"/>
    <property type="match status" value="1"/>
</dbReference>
<evidence type="ECO:0000313" key="5">
    <source>
        <dbReference type="EMBL" id="OAB43608.1"/>
    </source>
</evidence>
<comment type="caution">
    <text evidence="5">The sequence shown here is derived from an EMBL/GenBank/DDBJ whole genome shotgun (WGS) entry which is preliminary data.</text>
</comment>